<keyword evidence="4 6" id="KW-1133">Transmembrane helix</keyword>
<feature type="transmembrane region" description="Helical" evidence="6">
    <location>
        <begin position="45"/>
        <end position="66"/>
    </location>
</feature>
<dbReference type="RefSeq" id="WP_212517296.1">
    <property type="nucleotide sequence ID" value="NZ_JAGSOH010000013.1"/>
</dbReference>
<dbReference type="AlphaFoldDB" id="A0A941EE62"/>
<evidence type="ECO:0000256" key="4">
    <source>
        <dbReference type="ARBA" id="ARBA00022989"/>
    </source>
</evidence>
<dbReference type="GO" id="GO:0015123">
    <property type="term" value="F:acetate transmembrane transporter activity"/>
    <property type="evidence" value="ECO:0007669"/>
    <property type="project" value="TreeGrafter"/>
</dbReference>
<feature type="transmembrane region" description="Helical" evidence="6">
    <location>
        <begin position="132"/>
        <end position="152"/>
    </location>
</feature>
<comment type="similarity">
    <text evidence="2">Belongs to the acetate uptake transporter (AceTr) (TC 2.A.96) family.</text>
</comment>
<evidence type="ECO:0000256" key="2">
    <source>
        <dbReference type="ARBA" id="ARBA00005587"/>
    </source>
</evidence>
<evidence type="ECO:0000256" key="6">
    <source>
        <dbReference type="SAM" id="Phobius"/>
    </source>
</evidence>
<organism evidence="7 8">
    <name type="scientific">Actinospica acidithermotolerans</name>
    <dbReference type="NCBI Taxonomy" id="2828514"/>
    <lineage>
        <taxon>Bacteria</taxon>
        <taxon>Bacillati</taxon>
        <taxon>Actinomycetota</taxon>
        <taxon>Actinomycetes</taxon>
        <taxon>Catenulisporales</taxon>
        <taxon>Actinospicaceae</taxon>
        <taxon>Actinospica</taxon>
    </lineage>
</organism>
<comment type="subcellular location">
    <subcellularLocation>
        <location evidence="1">Membrane</location>
        <topology evidence="1">Multi-pass membrane protein</topology>
    </subcellularLocation>
</comment>
<sequence length="205" mass="22095">MTLNTPDTPGTTVADPAPLGLLGFGFTTLMLSFVNAGVFKVAEGASLVLSLALFYGGGAQLLAGMWEFRRGNTLGSTAFTTYGAFWLIIWYWFTHYVGAGAGGTSNAVGWFFLGWAIVTAIFTLAALRTTHALLAVLFFLTLTFLFLAFGQWQAKGLYNPLNDPGLTKVGGWLGVVTGLLAWYTAAAHVVNFTHKREVLPMNVKR</sequence>
<dbReference type="Pfam" id="PF01184">
    <property type="entry name" value="Gpr1_Fun34_YaaH"/>
    <property type="match status" value="1"/>
</dbReference>
<evidence type="ECO:0000256" key="5">
    <source>
        <dbReference type="ARBA" id="ARBA00023136"/>
    </source>
</evidence>
<evidence type="ECO:0000313" key="7">
    <source>
        <dbReference type="EMBL" id="MBR7826144.1"/>
    </source>
</evidence>
<proteinExistence type="inferred from homology"/>
<dbReference type="PANTHER" id="PTHR31123:SF1">
    <property type="entry name" value="ACCUMULATION OF DYADS PROTEIN 2-RELATED"/>
    <property type="match status" value="1"/>
</dbReference>
<reference evidence="7" key="1">
    <citation type="submission" date="2021-04" db="EMBL/GenBank/DDBJ databases">
        <title>Genome based classification of Actinospica acidithermotolerans sp. nov., an actinobacterium isolated from an Indonesian hot spring.</title>
        <authorList>
            <person name="Kusuma A.B."/>
            <person name="Putra K.E."/>
            <person name="Nafisah S."/>
            <person name="Loh J."/>
            <person name="Nouioui I."/>
            <person name="Goodfellow M."/>
        </authorList>
    </citation>
    <scope>NUCLEOTIDE SEQUENCE</scope>
    <source>
        <strain evidence="7">MGRD01-02</strain>
    </source>
</reference>
<evidence type="ECO:0000256" key="1">
    <source>
        <dbReference type="ARBA" id="ARBA00004141"/>
    </source>
</evidence>
<dbReference type="InterPro" id="IPR051633">
    <property type="entry name" value="AceTr"/>
</dbReference>
<dbReference type="Proteomes" id="UP000676325">
    <property type="component" value="Unassembled WGS sequence"/>
</dbReference>
<accession>A0A941EE62</accession>
<keyword evidence="5 6" id="KW-0472">Membrane</keyword>
<protein>
    <submittedName>
        <fullName evidence="7">Acetate uptake transporter</fullName>
    </submittedName>
</protein>
<keyword evidence="3 6" id="KW-0812">Transmembrane</keyword>
<comment type="caution">
    <text evidence="7">The sequence shown here is derived from an EMBL/GenBank/DDBJ whole genome shotgun (WGS) entry which is preliminary data.</text>
</comment>
<dbReference type="NCBIfam" id="NF038013">
    <property type="entry name" value="AceTr_1"/>
    <property type="match status" value="1"/>
</dbReference>
<feature type="transmembrane region" description="Helical" evidence="6">
    <location>
        <begin position="108"/>
        <end position="127"/>
    </location>
</feature>
<dbReference type="PANTHER" id="PTHR31123">
    <property type="entry name" value="ACCUMULATION OF DYADS PROTEIN 2-RELATED"/>
    <property type="match status" value="1"/>
</dbReference>
<feature type="transmembrane region" description="Helical" evidence="6">
    <location>
        <begin position="21"/>
        <end position="39"/>
    </location>
</feature>
<dbReference type="EMBL" id="JAGSOH010000013">
    <property type="protein sequence ID" value="MBR7826144.1"/>
    <property type="molecule type" value="Genomic_DNA"/>
</dbReference>
<feature type="transmembrane region" description="Helical" evidence="6">
    <location>
        <begin position="172"/>
        <end position="192"/>
    </location>
</feature>
<evidence type="ECO:0000256" key="3">
    <source>
        <dbReference type="ARBA" id="ARBA00022692"/>
    </source>
</evidence>
<dbReference type="InterPro" id="IPR000791">
    <property type="entry name" value="Gpr1/Fun34/SatP-like"/>
</dbReference>
<feature type="transmembrane region" description="Helical" evidence="6">
    <location>
        <begin position="73"/>
        <end position="93"/>
    </location>
</feature>
<dbReference type="GO" id="GO:0005886">
    <property type="term" value="C:plasma membrane"/>
    <property type="evidence" value="ECO:0007669"/>
    <property type="project" value="TreeGrafter"/>
</dbReference>
<gene>
    <name evidence="7" type="ORF">KDK95_07510</name>
</gene>
<keyword evidence="8" id="KW-1185">Reference proteome</keyword>
<name>A0A941EE62_9ACTN</name>
<evidence type="ECO:0000313" key="8">
    <source>
        <dbReference type="Proteomes" id="UP000676325"/>
    </source>
</evidence>